<evidence type="ECO:0000256" key="5">
    <source>
        <dbReference type="ARBA" id="ARBA00022679"/>
    </source>
</evidence>
<feature type="domain" description="N-acetyltransferase" evidence="8">
    <location>
        <begin position="9"/>
        <end position="172"/>
    </location>
</feature>
<evidence type="ECO:0000256" key="4">
    <source>
        <dbReference type="ARBA" id="ARBA00017935"/>
    </source>
</evidence>
<keyword evidence="5" id="KW-0808">Transferase</keyword>
<proteinExistence type="inferred from homology"/>
<comment type="similarity">
    <text evidence="2">Belongs to the acetyltransferase family. EctA subfamily.</text>
</comment>
<accession>A9USL4</accession>
<dbReference type="Gene3D" id="3.40.630.30">
    <property type="match status" value="1"/>
</dbReference>
<dbReference type="RefSeq" id="XP_001743086.1">
    <property type="nucleotide sequence ID" value="XM_001743034.1"/>
</dbReference>
<dbReference type="Pfam" id="PF00583">
    <property type="entry name" value="Acetyltransf_1"/>
    <property type="match status" value="1"/>
</dbReference>
<dbReference type="InParanoid" id="A9USL4"/>
<keyword evidence="6" id="KW-0012">Acyltransferase</keyword>
<evidence type="ECO:0000256" key="6">
    <source>
        <dbReference type="ARBA" id="ARBA00023315"/>
    </source>
</evidence>
<evidence type="ECO:0000259" key="8">
    <source>
        <dbReference type="PROSITE" id="PS51186"/>
    </source>
</evidence>
<dbReference type="NCBIfam" id="TIGR02406">
    <property type="entry name" value="ectoine_EctA"/>
    <property type="match status" value="1"/>
</dbReference>
<evidence type="ECO:0000256" key="1">
    <source>
        <dbReference type="ARBA" id="ARBA00004978"/>
    </source>
</evidence>
<dbReference type="EC" id="2.3.1.178" evidence="3"/>
<comment type="catalytic activity">
    <reaction evidence="7">
        <text>L-2,4-diaminobutanoate + acetyl-CoA = (2S)-4-acetamido-2-aminobutanoate + CoA + H(+)</text>
        <dbReference type="Rhea" id="RHEA:16901"/>
        <dbReference type="ChEBI" id="CHEBI:15378"/>
        <dbReference type="ChEBI" id="CHEBI:57287"/>
        <dbReference type="ChEBI" id="CHEBI:57288"/>
        <dbReference type="ChEBI" id="CHEBI:58761"/>
        <dbReference type="ChEBI" id="CHEBI:58929"/>
        <dbReference type="EC" id="2.3.1.178"/>
    </reaction>
</comment>
<sequence>MAAREAGLVLVEQPKAEDGPRVHALIAACPPLDENSAYANLLQCTHFAETCALATRHGEAVGWISGYLLPSQPDVYFLWQVAVRPDARGQGLALRMMTNLLKRPGCAAVTQLQATITRDNQPSWALFRALARRLDTDLRESPFFDRATHFAGLHDSELLVTLGPFDASRLADS</sequence>
<dbReference type="OMA" id="AYLLWCR"/>
<organism evidence="9 10">
    <name type="scientific">Monosiga brevicollis</name>
    <name type="common">Choanoflagellate</name>
    <dbReference type="NCBI Taxonomy" id="81824"/>
    <lineage>
        <taxon>Eukaryota</taxon>
        <taxon>Choanoflagellata</taxon>
        <taxon>Craspedida</taxon>
        <taxon>Salpingoecidae</taxon>
        <taxon>Monosiga</taxon>
    </lineage>
</organism>
<dbReference type="Proteomes" id="UP000001357">
    <property type="component" value="Unassembled WGS sequence"/>
</dbReference>
<dbReference type="GO" id="GO:0019491">
    <property type="term" value="P:ectoine biosynthetic process"/>
    <property type="evidence" value="ECO:0007669"/>
    <property type="project" value="UniProtKB-UniPathway"/>
</dbReference>
<dbReference type="PROSITE" id="PS51186">
    <property type="entry name" value="GNAT"/>
    <property type="match status" value="1"/>
</dbReference>
<dbReference type="UniPathway" id="UPA00067">
    <property type="reaction ID" value="UER00122"/>
</dbReference>
<evidence type="ECO:0000313" key="9">
    <source>
        <dbReference type="EMBL" id="EDQ91800.1"/>
    </source>
</evidence>
<protein>
    <recommendedName>
        <fullName evidence="4">L-2,4-diaminobutyric acid acetyltransferase</fullName>
        <ecNumber evidence="3">2.3.1.178</ecNumber>
    </recommendedName>
</protein>
<evidence type="ECO:0000256" key="3">
    <source>
        <dbReference type="ARBA" id="ARBA00012355"/>
    </source>
</evidence>
<keyword evidence="10" id="KW-1185">Reference proteome</keyword>
<dbReference type="GeneID" id="5888517"/>
<comment type="pathway">
    <text evidence="1">Amine and polyamine biosynthesis; ectoine biosynthesis; L-ectoine from L-aspartate 4-semialdehyde: step 2/3.</text>
</comment>
<name>A9USL4_MONBE</name>
<dbReference type="EMBL" id="CH991544">
    <property type="protein sequence ID" value="EDQ91800.1"/>
    <property type="molecule type" value="Genomic_DNA"/>
</dbReference>
<gene>
    <name evidence="9" type="ORF">MONBRDRAFT_5832</name>
</gene>
<evidence type="ECO:0000256" key="2">
    <source>
        <dbReference type="ARBA" id="ARBA00010712"/>
    </source>
</evidence>
<dbReference type="CDD" id="cd04301">
    <property type="entry name" value="NAT_SF"/>
    <property type="match status" value="1"/>
</dbReference>
<dbReference type="GO" id="GO:0033816">
    <property type="term" value="F:diaminobutyrate acetyltransferase activity"/>
    <property type="evidence" value="ECO:0007669"/>
    <property type="project" value="UniProtKB-EC"/>
</dbReference>
<evidence type="ECO:0000256" key="7">
    <source>
        <dbReference type="ARBA" id="ARBA00048924"/>
    </source>
</evidence>
<dbReference type="InterPro" id="IPR016181">
    <property type="entry name" value="Acyl_CoA_acyltransferase"/>
</dbReference>
<dbReference type="SUPFAM" id="SSF55729">
    <property type="entry name" value="Acyl-CoA N-acyltransferases (Nat)"/>
    <property type="match status" value="1"/>
</dbReference>
<reference evidence="9 10" key="1">
    <citation type="journal article" date="2008" name="Nature">
        <title>The genome of the choanoflagellate Monosiga brevicollis and the origin of metazoans.</title>
        <authorList>
            <consortium name="JGI Sequencing"/>
            <person name="King N."/>
            <person name="Westbrook M.J."/>
            <person name="Young S.L."/>
            <person name="Kuo A."/>
            <person name="Abedin M."/>
            <person name="Chapman J."/>
            <person name="Fairclough S."/>
            <person name="Hellsten U."/>
            <person name="Isogai Y."/>
            <person name="Letunic I."/>
            <person name="Marr M."/>
            <person name="Pincus D."/>
            <person name="Putnam N."/>
            <person name="Rokas A."/>
            <person name="Wright K.J."/>
            <person name="Zuzow R."/>
            <person name="Dirks W."/>
            <person name="Good M."/>
            <person name="Goodstein D."/>
            <person name="Lemons D."/>
            <person name="Li W."/>
            <person name="Lyons J.B."/>
            <person name="Morris A."/>
            <person name="Nichols S."/>
            <person name="Richter D.J."/>
            <person name="Salamov A."/>
            <person name="Bork P."/>
            <person name="Lim W.A."/>
            <person name="Manning G."/>
            <person name="Miller W.T."/>
            <person name="McGinnis W."/>
            <person name="Shapiro H."/>
            <person name="Tjian R."/>
            <person name="Grigoriev I.V."/>
            <person name="Rokhsar D."/>
        </authorList>
    </citation>
    <scope>NUCLEOTIDE SEQUENCE [LARGE SCALE GENOMIC DNA]</scope>
    <source>
        <strain evidence="10">MX1 / ATCC 50154</strain>
    </source>
</reference>
<dbReference type="AlphaFoldDB" id="A9USL4"/>
<dbReference type="KEGG" id="mbr:MONBRDRAFT_5832"/>
<dbReference type="InterPro" id="IPR000182">
    <property type="entry name" value="GNAT_dom"/>
</dbReference>
<dbReference type="InterPro" id="IPR012772">
    <property type="entry name" value="Ectoine_EctA"/>
</dbReference>
<evidence type="ECO:0000313" key="10">
    <source>
        <dbReference type="Proteomes" id="UP000001357"/>
    </source>
</evidence>